<dbReference type="GO" id="GO:0015171">
    <property type="term" value="F:amino acid transmembrane transporter activity"/>
    <property type="evidence" value="ECO:0007669"/>
    <property type="project" value="TreeGrafter"/>
</dbReference>
<keyword evidence="5 6" id="KW-0472">Membrane</keyword>
<dbReference type="PANTHER" id="PTHR30086">
    <property type="entry name" value="ARGININE EXPORTER PROTEIN ARGO"/>
    <property type="match status" value="1"/>
</dbReference>
<feature type="transmembrane region" description="Helical" evidence="6">
    <location>
        <begin position="73"/>
        <end position="93"/>
    </location>
</feature>
<keyword evidence="4 6" id="KW-1133">Transmembrane helix</keyword>
<evidence type="ECO:0000256" key="4">
    <source>
        <dbReference type="ARBA" id="ARBA00022989"/>
    </source>
</evidence>
<dbReference type="Proteomes" id="UP000263993">
    <property type="component" value="Unassembled WGS sequence"/>
</dbReference>
<comment type="subcellular location">
    <subcellularLocation>
        <location evidence="1">Cell membrane</location>
        <topology evidence="1">Multi-pass membrane protein</topology>
    </subcellularLocation>
</comment>
<evidence type="ECO:0000256" key="6">
    <source>
        <dbReference type="SAM" id="Phobius"/>
    </source>
</evidence>
<dbReference type="OrthoDB" id="9804822at2"/>
<keyword evidence="8" id="KW-1185">Reference proteome</keyword>
<evidence type="ECO:0000256" key="5">
    <source>
        <dbReference type="ARBA" id="ARBA00023136"/>
    </source>
</evidence>
<feature type="transmembrane region" description="Helical" evidence="6">
    <location>
        <begin position="114"/>
        <end position="144"/>
    </location>
</feature>
<evidence type="ECO:0000256" key="3">
    <source>
        <dbReference type="ARBA" id="ARBA00022692"/>
    </source>
</evidence>
<organism evidence="7 8">
    <name type="scientific">Undibacter mobilis</name>
    <dbReference type="NCBI Taxonomy" id="2292256"/>
    <lineage>
        <taxon>Bacteria</taxon>
        <taxon>Pseudomonadati</taxon>
        <taxon>Pseudomonadota</taxon>
        <taxon>Alphaproteobacteria</taxon>
        <taxon>Hyphomicrobiales</taxon>
        <taxon>Nitrobacteraceae</taxon>
        <taxon>Undibacter</taxon>
    </lineage>
</organism>
<keyword evidence="3 6" id="KW-0812">Transmembrane</keyword>
<comment type="caution">
    <text evidence="7">The sequence shown here is derived from an EMBL/GenBank/DDBJ whole genome shotgun (WGS) entry which is preliminary data.</text>
</comment>
<dbReference type="InterPro" id="IPR001123">
    <property type="entry name" value="LeuE-type"/>
</dbReference>
<evidence type="ECO:0000256" key="1">
    <source>
        <dbReference type="ARBA" id="ARBA00004651"/>
    </source>
</evidence>
<evidence type="ECO:0000313" key="7">
    <source>
        <dbReference type="EMBL" id="RDV04831.1"/>
    </source>
</evidence>
<dbReference type="RefSeq" id="WP_115516858.1">
    <property type="nucleotide sequence ID" value="NZ_QRGO01000001.1"/>
</dbReference>
<feature type="transmembrane region" description="Helical" evidence="6">
    <location>
        <begin position="150"/>
        <end position="175"/>
    </location>
</feature>
<protein>
    <submittedName>
        <fullName evidence="7">LysE family translocator</fullName>
    </submittedName>
</protein>
<evidence type="ECO:0000256" key="2">
    <source>
        <dbReference type="ARBA" id="ARBA00022475"/>
    </source>
</evidence>
<dbReference type="Pfam" id="PF01810">
    <property type="entry name" value="LysE"/>
    <property type="match status" value="1"/>
</dbReference>
<keyword evidence="2" id="KW-1003">Cell membrane</keyword>
<proteinExistence type="predicted"/>
<reference evidence="8" key="1">
    <citation type="submission" date="2018-08" db="EMBL/GenBank/DDBJ databases">
        <authorList>
            <person name="Kim S.-J."/>
            <person name="Jung G.-Y."/>
        </authorList>
    </citation>
    <scope>NUCLEOTIDE SEQUENCE [LARGE SCALE GENOMIC DNA]</scope>
    <source>
        <strain evidence="8">GY_H</strain>
    </source>
</reference>
<evidence type="ECO:0000313" key="8">
    <source>
        <dbReference type="Proteomes" id="UP000263993"/>
    </source>
</evidence>
<dbReference type="PANTHER" id="PTHR30086:SF19">
    <property type="entry name" value="THREONINE EFFLUX PROTEIN"/>
    <property type="match status" value="1"/>
</dbReference>
<feature type="transmembrane region" description="Helical" evidence="6">
    <location>
        <begin position="187"/>
        <end position="208"/>
    </location>
</feature>
<dbReference type="EMBL" id="QRGO01000001">
    <property type="protein sequence ID" value="RDV04831.1"/>
    <property type="molecule type" value="Genomic_DNA"/>
</dbReference>
<gene>
    <name evidence="7" type="ORF">DXH78_09815</name>
</gene>
<feature type="transmembrane region" description="Helical" evidence="6">
    <location>
        <begin position="39"/>
        <end position="67"/>
    </location>
</feature>
<dbReference type="GO" id="GO:0005886">
    <property type="term" value="C:plasma membrane"/>
    <property type="evidence" value="ECO:0007669"/>
    <property type="project" value="UniProtKB-SubCell"/>
</dbReference>
<sequence length="212" mass="22194">MSSYLWPLAGLALANLLGIISPGPAFLMVSRAAASRSLAIGVALGAGVAVAATIWAAAACFGIALLMTQFASVYGIIQIAGGAYLIWLGISAWRHSRAPMAAAQTSATPASRDGLARAVLTGAWLSLGNPKIIIFFSSIFVALLPHDAPVWVRLVAVAIVGVQEISWYTIVAFVFSRPRVQAAYGRARVWIERALGTVLIGLGARILVAVRL</sequence>
<accession>A0A371BBV3</accession>
<feature type="transmembrane region" description="Helical" evidence="6">
    <location>
        <begin position="6"/>
        <end position="27"/>
    </location>
</feature>
<dbReference type="AlphaFoldDB" id="A0A371BBV3"/>
<name>A0A371BBV3_9BRAD</name>